<reference evidence="11" key="1">
    <citation type="submission" date="2023-03" db="EMBL/GenBank/DDBJ databases">
        <authorList>
            <person name="Steffen K."/>
            <person name="Cardenas P."/>
        </authorList>
    </citation>
    <scope>NUCLEOTIDE SEQUENCE</scope>
</reference>
<evidence type="ECO:0000256" key="4">
    <source>
        <dbReference type="ARBA" id="ARBA00023212"/>
    </source>
</evidence>
<evidence type="ECO:0000256" key="1">
    <source>
        <dbReference type="ARBA" id="ARBA00004138"/>
    </source>
</evidence>
<dbReference type="SMART" id="SM00609">
    <property type="entry name" value="VIT"/>
    <property type="match status" value="1"/>
</dbReference>
<dbReference type="Proteomes" id="UP001174909">
    <property type="component" value="Unassembled WGS sequence"/>
</dbReference>
<feature type="region of interest" description="Disordered" evidence="7">
    <location>
        <begin position="685"/>
        <end position="717"/>
    </location>
</feature>
<dbReference type="PANTHER" id="PTHR10338">
    <property type="entry name" value="INTER-ALPHA-TRYPSIN INHIBITOR HEAVY CHAIN FAMILY MEMBER"/>
    <property type="match status" value="1"/>
</dbReference>
<sequence length="781" mass="85354">MAGAEEKEPENIVHRNAIFCETIHKEQRDQKLYTSYGVNPYKKMHVVAGKPNSPHDSADAAEDGEARYEFLQTYRKAQGTPRSRYSYPQTEAQEIGWDTKPLMGVLRALLLLLVAAAASAALVKRQDSEEAIVYKLFHVDSLVVSRYAVTSITSVVQNSDPEQSKELEFRMQLPETAFISNFSMSVNGRTYYGVAKEKAEAEQEFEERISAGENAGLVQSRGSEVFSIRINTAADSEATFVLKYEELIVRRRSKYSYRVNLNPGSVVDDFQARVRVVDPQGVVETAASDFVLSQRLSDTEVVFSYQPSADQQREDSAKYGLGRDLDIEFDVTPTSVSVGEFVVDSNCYFAQFFSKTGAEAVPVDLVFVIDVSGSMSGTKITQTRDALETIINQLRDTDRFTMLTFSTNVRYWHEDLVSASEYRLEGVMFAQSLQASGSTNFNAGLLDGIAVLKRRDESASQGRIPLLVMLTDGAPTVGVTNEDKIVANAGEALTGTSISLNCLGFGQNLNFQLLERLALQNDGIVRTIYEGDDAAEQLEGFFDEISTPVLQNIKISYDENSVKTSSATEFPLLFEGGEIVVAGQCNKDTQNIDVEVVGTGTDGQVSFTAEISTNPTSIVGDYSPSTERLQAHLLIQQLLNSRLASTNQSEINANLQKALDLSLKYNFVTELTSLIVVEEIPEIGSGPGNEPRAGNETLIGGGNDFGDKEDSVSSPVTMDSGAEASVGALPVILSVSLLVLIVSAIVAVALAAVFIKRRRATHQRLNDSVTPQQCIEKDTVI</sequence>
<evidence type="ECO:0000256" key="8">
    <source>
        <dbReference type="SAM" id="Phobius"/>
    </source>
</evidence>
<dbReference type="EMBL" id="CASHTH010000201">
    <property type="protein sequence ID" value="CAI7993861.1"/>
    <property type="molecule type" value="Genomic_DNA"/>
</dbReference>
<dbReference type="AlphaFoldDB" id="A0AA35QVJ9"/>
<dbReference type="InterPro" id="IPR029214">
    <property type="entry name" value="CFAP144"/>
</dbReference>
<gene>
    <name evidence="11" type="ORF">GBAR_LOCUS1345</name>
</gene>
<dbReference type="Pfam" id="PF00092">
    <property type="entry name" value="VWA"/>
    <property type="match status" value="1"/>
</dbReference>
<dbReference type="Pfam" id="PF14886">
    <property type="entry name" value="FAM183"/>
    <property type="match status" value="1"/>
</dbReference>
<feature type="domain" description="VWFA" evidence="9">
    <location>
        <begin position="364"/>
        <end position="545"/>
    </location>
</feature>
<dbReference type="InterPro" id="IPR036465">
    <property type="entry name" value="vWFA_dom_sf"/>
</dbReference>
<evidence type="ECO:0000256" key="2">
    <source>
        <dbReference type="ARBA" id="ARBA00004245"/>
    </source>
</evidence>
<dbReference type="GO" id="GO:0005929">
    <property type="term" value="C:cilium"/>
    <property type="evidence" value="ECO:0007669"/>
    <property type="project" value="UniProtKB-SubCell"/>
</dbReference>
<dbReference type="Gene3D" id="3.40.50.410">
    <property type="entry name" value="von Willebrand factor, type A domain"/>
    <property type="match status" value="1"/>
</dbReference>
<keyword evidence="5" id="KW-0966">Cell projection</keyword>
<dbReference type="InterPro" id="IPR013694">
    <property type="entry name" value="VIT"/>
</dbReference>
<accession>A0AA35QVJ9</accession>
<evidence type="ECO:0000313" key="12">
    <source>
        <dbReference type="Proteomes" id="UP001174909"/>
    </source>
</evidence>
<evidence type="ECO:0000256" key="3">
    <source>
        <dbReference type="ARBA" id="ARBA00022490"/>
    </source>
</evidence>
<dbReference type="GO" id="GO:0005856">
    <property type="term" value="C:cytoskeleton"/>
    <property type="evidence" value="ECO:0007669"/>
    <property type="project" value="UniProtKB-SubCell"/>
</dbReference>
<organism evidence="11 12">
    <name type="scientific">Geodia barretti</name>
    <name type="common">Barrett's horny sponge</name>
    <dbReference type="NCBI Taxonomy" id="519541"/>
    <lineage>
        <taxon>Eukaryota</taxon>
        <taxon>Metazoa</taxon>
        <taxon>Porifera</taxon>
        <taxon>Demospongiae</taxon>
        <taxon>Heteroscleromorpha</taxon>
        <taxon>Tetractinellida</taxon>
        <taxon>Astrophorina</taxon>
        <taxon>Geodiidae</taxon>
        <taxon>Geodia</taxon>
    </lineage>
</organism>
<feature type="transmembrane region" description="Helical" evidence="8">
    <location>
        <begin position="728"/>
        <end position="755"/>
    </location>
</feature>
<keyword evidence="12" id="KW-1185">Reference proteome</keyword>
<dbReference type="PROSITE" id="PS51468">
    <property type="entry name" value="VIT"/>
    <property type="match status" value="1"/>
</dbReference>
<dbReference type="PROSITE" id="PS50234">
    <property type="entry name" value="VWFA"/>
    <property type="match status" value="1"/>
</dbReference>
<protein>
    <submittedName>
        <fullName evidence="11">Inter-alpha-trypsin inhibitor heavy chain H3</fullName>
    </submittedName>
</protein>
<comment type="subcellular location">
    <subcellularLocation>
        <location evidence="1">Cell projection</location>
        <location evidence="1">Cilium</location>
    </subcellularLocation>
    <subcellularLocation>
        <location evidence="2">Cytoplasm</location>
        <location evidence="2">Cytoskeleton</location>
    </subcellularLocation>
</comment>
<feature type="domain" description="VIT" evidence="10">
    <location>
        <begin position="118"/>
        <end position="246"/>
    </location>
</feature>
<dbReference type="Pfam" id="PF08487">
    <property type="entry name" value="VIT"/>
    <property type="match status" value="1"/>
</dbReference>
<comment type="caution">
    <text evidence="11">The sequence shown here is derived from an EMBL/GenBank/DDBJ whole genome shotgun (WGS) entry which is preliminary data.</text>
</comment>
<comment type="similarity">
    <text evidence="6">Belongs to the CFAP144 family.</text>
</comment>
<name>A0AA35QVJ9_GEOBA</name>
<dbReference type="InterPro" id="IPR050934">
    <property type="entry name" value="ITIH"/>
</dbReference>
<keyword evidence="8" id="KW-0812">Transmembrane</keyword>
<evidence type="ECO:0000313" key="11">
    <source>
        <dbReference type="EMBL" id="CAI7993861.1"/>
    </source>
</evidence>
<keyword evidence="8" id="KW-0472">Membrane</keyword>
<evidence type="ECO:0000256" key="6">
    <source>
        <dbReference type="ARBA" id="ARBA00034777"/>
    </source>
</evidence>
<proteinExistence type="inferred from homology"/>
<keyword evidence="4" id="KW-0206">Cytoskeleton</keyword>
<evidence type="ECO:0000259" key="10">
    <source>
        <dbReference type="PROSITE" id="PS51468"/>
    </source>
</evidence>
<dbReference type="SMART" id="SM00327">
    <property type="entry name" value="VWA"/>
    <property type="match status" value="1"/>
</dbReference>
<evidence type="ECO:0000256" key="7">
    <source>
        <dbReference type="SAM" id="MobiDB-lite"/>
    </source>
</evidence>
<keyword evidence="3" id="KW-0963">Cytoplasm</keyword>
<evidence type="ECO:0000259" key="9">
    <source>
        <dbReference type="PROSITE" id="PS50234"/>
    </source>
</evidence>
<dbReference type="SUPFAM" id="SSF53300">
    <property type="entry name" value="vWA-like"/>
    <property type="match status" value="1"/>
</dbReference>
<evidence type="ECO:0000256" key="5">
    <source>
        <dbReference type="ARBA" id="ARBA00023273"/>
    </source>
</evidence>
<keyword evidence="8" id="KW-1133">Transmembrane helix</keyword>
<dbReference type="InterPro" id="IPR002035">
    <property type="entry name" value="VWF_A"/>
</dbReference>
<dbReference type="PANTHER" id="PTHR10338:SF108">
    <property type="entry name" value="INTER-ALPHA-TRYPSIN INHIBITOR HEAVY CHAIN H4-LIKE PROTEIN"/>
    <property type="match status" value="1"/>
</dbReference>